<evidence type="ECO:0000259" key="5">
    <source>
        <dbReference type="Pfam" id="PF00593"/>
    </source>
</evidence>
<dbReference type="Gene3D" id="2.60.40.1120">
    <property type="entry name" value="Carboxypeptidase-like, regulatory domain"/>
    <property type="match status" value="1"/>
</dbReference>
<dbReference type="GO" id="GO:0009279">
    <property type="term" value="C:cell outer membrane"/>
    <property type="evidence" value="ECO:0007669"/>
    <property type="project" value="UniProtKB-SubCell"/>
</dbReference>
<dbReference type="Proteomes" id="UP000184480">
    <property type="component" value="Unassembled WGS sequence"/>
</dbReference>
<evidence type="ECO:0000313" key="7">
    <source>
        <dbReference type="EMBL" id="SHE80604.1"/>
    </source>
</evidence>
<evidence type="ECO:0000256" key="2">
    <source>
        <dbReference type="ARBA" id="ARBA00023136"/>
    </source>
</evidence>
<keyword evidence="2 4" id="KW-0472">Membrane</keyword>
<keyword evidence="8" id="KW-1185">Reference proteome</keyword>
<dbReference type="OrthoDB" id="8727862at2"/>
<dbReference type="NCBIfam" id="TIGR01782">
    <property type="entry name" value="TonB-Xanth-Caul"/>
    <property type="match status" value="1"/>
</dbReference>
<keyword evidence="7" id="KW-0675">Receptor</keyword>
<dbReference type="SUPFAM" id="SSF49464">
    <property type="entry name" value="Carboxypeptidase regulatory domain-like"/>
    <property type="match status" value="1"/>
</dbReference>
<gene>
    <name evidence="7" type="ORF">SAMN05444362_102226</name>
</gene>
<dbReference type="InterPro" id="IPR010104">
    <property type="entry name" value="TonB_rcpt_bac"/>
</dbReference>
<keyword evidence="3" id="KW-0998">Cell outer membrane</keyword>
<dbReference type="RefSeq" id="WP_062176430.1">
    <property type="nucleotide sequence ID" value="NZ_BBXL01000002.1"/>
</dbReference>
<dbReference type="Gene3D" id="2.170.130.10">
    <property type="entry name" value="TonB-dependent receptor, plug domain"/>
    <property type="match status" value="1"/>
</dbReference>
<dbReference type="PANTHER" id="PTHR40980:SF4">
    <property type="entry name" value="TONB-DEPENDENT RECEPTOR-LIKE BETA-BARREL DOMAIN-CONTAINING PROTEIN"/>
    <property type="match status" value="1"/>
</dbReference>
<dbReference type="SUPFAM" id="SSF56935">
    <property type="entry name" value="Porins"/>
    <property type="match status" value="1"/>
</dbReference>
<dbReference type="Pfam" id="PF13715">
    <property type="entry name" value="CarbopepD_reg_2"/>
    <property type="match status" value="1"/>
</dbReference>
<comment type="subcellular location">
    <subcellularLocation>
        <location evidence="1 4">Cell outer membrane</location>
    </subcellularLocation>
</comment>
<dbReference type="STRING" id="1346286.SAMN05444362_102226"/>
<protein>
    <submittedName>
        <fullName evidence="7">TonB-dependent receptor</fullName>
    </submittedName>
</protein>
<reference evidence="8" key="1">
    <citation type="submission" date="2016-11" db="EMBL/GenBank/DDBJ databases">
        <authorList>
            <person name="Varghese N."/>
            <person name="Submissions S."/>
        </authorList>
    </citation>
    <scope>NUCLEOTIDE SEQUENCE [LARGE SCALE GENOMIC DNA]</scope>
    <source>
        <strain evidence="8">DSM 27370</strain>
    </source>
</reference>
<dbReference type="Gene3D" id="2.40.170.20">
    <property type="entry name" value="TonB-dependent receptor, beta-barrel domain"/>
    <property type="match status" value="1"/>
</dbReference>
<accession>A0A1M4WHB3</accession>
<feature type="domain" description="TonB-dependent receptor-like beta-barrel" evidence="5">
    <location>
        <begin position="516"/>
        <end position="966"/>
    </location>
</feature>
<comment type="similarity">
    <text evidence="4">Belongs to the TonB-dependent receptor family.</text>
</comment>
<feature type="domain" description="TonB-dependent receptor plug" evidence="6">
    <location>
        <begin position="132"/>
        <end position="236"/>
    </location>
</feature>
<keyword evidence="4" id="KW-0798">TonB box</keyword>
<evidence type="ECO:0000256" key="3">
    <source>
        <dbReference type="ARBA" id="ARBA00023237"/>
    </source>
</evidence>
<dbReference type="InterPro" id="IPR000531">
    <property type="entry name" value="Beta-barrel_TonB"/>
</dbReference>
<evidence type="ECO:0000313" key="8">
    <source>
        <dbReference type="Proteomes" id="UP000184480"/>
    </source>
</evidence>
<dbReference type="InterPro" id="IPR008969">
    <property type="entry name" value="CarboxyPept-like_regulatory"/>
</dbReference>
<organism evidence="7 8">
    <name type="scientific">Dysgonomonas macrotermitis</name>
    <dbReference type="NCBI Taxonomy" id="1346286"/>
    <lineage>
        <taxon>Bacteria</taxon>
        <taxon>Pseudomonadati</taxon>
        <taxon>Bacteroidota</taxon>
        <taxon>Bacteroidia</taxon>
        <taxon>Bacteroidales</taxon>
        <taxon>Dysgonomonadaceae</taxon>
        <taxon>Dysgonomonas</taxon>
    </lineage>
</organism>
<dbReference type="Pfam" id="PF00593">
    <property type="entry name" value="TonB_dep_Rec_b-barrel"/>
    <property type="match status" value="1"/>
</dbReference>
<dbReference type="InterPro" id="IPR037066">
    <property type="entry name" value="Plug_dom_sf"/>
</dbReference>
<evidence type="ECO:0000256" key="4">
    <source>
        <dbReference type="RuleBase" id="RU003357"/>
    </source>
</evidence>
<dbReference type="InterPro" id="IPR036942">
    <property type="entry name" value="Beta-barrel_TonB_sf"/>
</dbReference>
<evidence type="ECO:0000259" key="6">
    <source>
        <dbReference type="Pfam" id="PF07715"/>
    </source>
</evidence>
<name>A0A1M4WHB3_9BACT</name>
<dbReference type="AlphaFoldDB" id="A0A1M4WHB3"/>
<dbReference type="Pfam" id="PF07715">
    <property type="entry name" value="Plug"/>
    <property type="match status" value="1"/>
</dbReference>
<dbReference type="EMBL" id="FQUC01000002">
    <property type="protein sequence ID" value="SHE80604.1"/>
    <property type="molecule type" value="Genomic_DNA"/>
</dbReference>
<dbReference type="InterPro" id="IPR012910">
    <property type="entry name" value="Plug_dom"/>
</dbReference>
<evidence type="ECO:0000256" key="1">
    <source>
        <dbReference type="ARBA" id="ARBA00004442"/>
    </source>
</evidence>
<sequence length="999" mass="111419">MKILLKTGVIIVMLLLCTTTFGYSQGKGILTGKVIDNNGEVLPGASVVVKGTTIGTASDLNGYYMVNGLESGKITIVVKYLGFDDVEQTIEVKAKGTVNKDFVMMENAKALGEVVVSGMVAGQQRALNQQKAADNMMQVVSSDEMGRFPDLNVAEALQRLSGVTISRSRGEGSGVQLRGTPANFVNIQVNGEQMMGSTEDGSRNTTLDVIPSDILSSMEVQKTLLPSNDGDAIAGVINMRTGTARSLKPRTSIDLSSGYNVLREKMPVNVKAGFQKRFFPSDKNPDGLFGIAVNASYYKTNNGYDRLEADRWRANTLLDEKGNKIEGTEGTYVPTDFRYRYQEGSRTRTGGTITLDYAPDVKSKIVLSFMYNRRDDNDTRYRRRIRYRGSFFDMGDGKIGTDRITTVMQVTDQRIKLDNYNINLDGETTQGNWKLDAGTFLNISRRKGVNPQFNFETPDWRANGKDIKGTDDGNGKPIQIKKNTVLAQLPSFATKYLASENLYTPAVGGAMDDPSRFSLKNIENNDNQLNGRNITVRGNAALSYLINDDFASTFSFGAKGKFMFNERYRLASSTELTPNGDPLYFSDFLYKNEVSSNFLNGNLNFGPAPSLSKVKDFLNQNPDRFNLNEHKTNYRRDAHFYEGVENVVAGYVMNKSQFNKLMVIVGVRLESTHVDYKANRVFQYDANADPNVNGGQLPGSDPENYQYTAYTSTPADSSMNYTMVLPNIQFKYDLAKNTILRLAWTTGYSRPNLPEIVPSIDINDETRKLLMGNPALKPAYAHNLDLLFEHYLQKVGLLSGGVFYKHIDKFLYRSEGLLTDISNPYYKHGAEADNQYILTQPQNGKNAYVYGAELTFNSTLYFLPGFLKNLVFTSNYTYTNSKATTDASRGKLRLPGQAEHTGNIALSYSTEKLTLQASANYNGEFTYALGSNSEEDLWVDKRWQLDLNGSYRITKGLTVYAEATNILNAPAFIYMGNKSRVYDLEYTGVFLRTGFSYRF</sequence>
<proteinExistence type="inferred from homology"/>
<dbReference type="PANTHER" id="PTHR40980">
    <property type="entry name" value="PLUG DOMAIN-CONTAINING PROTEIN"/>
    <property type="match status" value="1"/>
</dbReference>